<organism evidence="1 2">
    <name type="scientific">Texcoconibacillus texcoconensis</name>
    <dbReference type="NCBI Taxonomy" id="1095777"/>
    <lineage>
        <taxon>Bacteria</taxon>
        <taxon>Bacillati</taxon>
        <taxon>Bacillota</taxon>
        <taxon>Bacilli</taxon>
        <taxon>Bacillales</taxon>
        <taxon>Bacillaceae</taxon>
        <taxon>Texcoconibacillus</taxon>
    </lineage>
</organism>
<comment type="caution">
    <text evidence="1">The sequence shown here is derived from an EMBL/GenBank/DDBJ whole genome shotgun (WGS) entry which is preliminary data.</text>
</comment>
<reference evidence="1 2" key="1">
    <citation type="submission" date="2020-08" db="EMBL/GenBank/DDBJ databases">
        <title>Genomic Encyclopedia of Type Strains, Phase IV (KMG-IV): sequencing the most valuable type-strain genomes for metagenomic binning, comparative biology and taxonomic classification.</title>
        <authorList>
            <person name="Goeker M."/>
        </authorList>
    </citation>
    <scope>NUCLEOTIDE SEQUENCE [LARGE SCALE GENOMIC DNA]</scope>
    <source>
        <strain evidence="1 2">DSM 24696</strain>
    </source>
</reference>
<accession>A0A840QST1</accession>
<evidence type="ECO:0000313" key="1">
    <source>
        <dbReference type="EMBL" id="MBB5174424.1"/>
    </source>
</evidence>
<dbReference type="RefSeq" id="WP_184664845.1">
    <property type="nucleotide sequence ID" value="NZ_JACHHB010000012.1"/>
</dbReference>
<protein>
    <recommendedName>
        <fullName evidence="3">CRISPR-associated protein Csh1</fullName>
    </recommendedName>
</protein>
<gene>
    <name evidence="1" type="ORF">HNQ41_002639</name>
</gene>
<sequence>MLLDAIIRVGRPIVHSSLSNEKRIKYLTDIENDTCKNFFENVFIVEVSEMGETSQMINLQDHSDNNGNPVVNHDRTSAFPFFMPSGGNPLNAQGLYPAPCYLMYDRHIKEFSDKEKTTSMILARLKRTISLKNWEDQLLEEIAEKVSEELFSKSNHYINSDDKQLGVLYIIDYRLSMFDVSNHHSLGEPWLFINKSVADNNQSIIVNSEEIIEHTIESRFQEAQELGVAENSVSTLSNQKVEKTVSAYNKTWLWLSPTWESPRSIYWKDDEWVKGIRLSRDEYESYVYGTQFIKRIQTNLSSALLKEMFAPITNAEAKRHMKTTSFDSIYAIPFVLPLLEKDSQQQIEIYDKLLRPRDPQEKEKKPGSDLQLEMLGGLRGRILPKMSDEHRLMILYYSGDLGKGNVHIRSVIEDVIPSIATKLQKIMKGLQGTEKKLLIQDFQLPENKIEIRRMDYLPSLISNAYGPGYVWQKMNDVFHRKTLTLRPLQKVIAYKLNELANKGNLWQMKEELIFYHGFRYFYRRYNSELLKIEKEVDSMESWRNMLERYQEGALTDEDFKETSHVAFISGLALRQFSNSYYQKTGKNYVEHRVMKFGSKLTPEMIWKQGLLRTEEVYRQWDLGLANNYHKALQVLLIRLLELDKSGKLRKEKDAFITAFWSGYLMYEKKKGEDENDSE</sequence>
<name>A0A840QST1_9BACI</name>
<dbReference type="Proteomes" id="UP000551878">
    <property type="component" value="Unassembled WGS sequence"/>
</dbReference>
<keyword evidence="2" id="KW-1185">Reference proteome</keyword>
<dbReference type="EMBL" id="JACHHB010000012">
    <property type="protein sequence ID" value="MBB5174424.1"/>
    <property type="molecule type" value="Genomic_DNA"/>
</dbReference>
<dbReference type="AlphaFoldDB" id="A0A840QST1"/>
<evidence type="ECO:0000313" key="2">
    <source>
        <dbReference type="Proteomes" id="UP000551878"/>
    </source>
</evidence>
<evidence type="ECO:0008006" key="3">
    <source>
        <dbReference type="Google" id="ProtNLM"/>
    </source>
</evidence>
<proteinExistence type="predicted"/>